<gene>
    <name evidence="6" type="ORF">GCM10009710_25330</name>
</gene>
<dbReference type="SUPFAM" id="SSF46689">
    <property type="entry name" value="Homeodomain-like"/>
    <property type="match status" value="1"/>
</dbReference>
<keyword evidence="1" id="KW-0805">Transcription regulation</keyword>
<evidence type="ECO:0000259" key="5">
    <source>
        <dbReference type="PROSITE" id="PS50977"/>
    </source>
</evidence>
<dbReference type="PANTHER" id="PTHR30055">
    <property type="entry name" value="HTH-TYPE TRANSCRIPTIONAL REGULATOR RUTR"/>
    <property type="match status" value="1"/>
</dbReference>
<dbReference type="PRINTS" id="PR00455">
    <property type="entry name" value="HTHTETR"/>
</dbReference>
<protein>
    <submittedName>
        <fullName evidence="6">TetR family transcriptional regulator</fullName>
    </submittedName>
</protein>
<dbReference type="RefSeq" id="WP_344202188.1">
    <property type="nucleotide sequence ID" value="NZ_BAAAME010000004.1"/>
</dbReference>
<name>A0ABN2JZ00_9ACTN</name>
<evidence type="ECO:0000313" key="7">
    <source>
        <dbReference type="Proteomes" id="UP001501057"/>
    </source>
</evidence>
<sequence>MVATQRAQQQRALTTRARLLEATFEGLLEDGYAATTVGSVQARAGVARGTLLHHFPTRSALMAGVVEDIVERRLEVLDDSLPVDLSESASWDEVVDLVWRALRSPAYTAALELWVAARTDPDLREALVPLQQRIFAAVHRSVTLLVGADHPQAAMLVQFTIDLLTGSHLAGVLEPRLGTDRVVEAWKVALRTLAGAWGEGRAR</sequence>
<dbReference type="EMBL" id="BAAAME010000004">
    <property type="protein sequence ID" value="GAA1744186.1"/>
    <property type="molecule type" value="Genomic_DNA"/>
</dbReference>
<evidence type="ECO:0000313" key="6">
    <source>
        <dbReference type="EMBL" id="GAA1744186.1"/>
    </source>
</evidence>
<evidence type="ECO:0000256" key="2">
    <source>
        <dbReference type="ARBA" id="ARBA00023125"/>
    </source>
</evidence>
<dbReference type="InterPro" id="IPR001647">
    <property type="entry name" value="HTH_TetR"/>
</dbReference>
<comment type="caution">
    <text evidence="6">The sequence shown here is derived from an EMBL/GenBank/DDBJ whole genome shotgun (WGS) entry which is preliminary data.</text>
</comment>
<dbReference type="Proteomes" id="UP001501057">
    <property type="component" value="Unassembled WGS sequence"/>
</dbReference>
<keyword evidence="2 4" id="KW-0238">DNA-binding</keyword>
<feature type="domain" description="HTH tetR-type" evidence="5">
    <location>
        <begin position="13"/>
        <end position="73"/>
    </location>
</feature>
<dbReference type="InterPro" id="IPR050109">
    <property type="entry name" value="HTH-type_TetR-like_transc_reg"/>
</dbReference>
<dbReference type="InterPro" id="IPR009057">
    <property type="entry name" value="Homeodomain-like_sf"/>
</dbReference>
<dbReference type="Pfam" id="PF00440">
    <property type="entry name" value="TetR_N"/>
    <property type="match status" value="1"/>
</dbReference>
<keyword evidence="3" id="KW-0804">Transcription</keyword>
<reference evidence="6 7" key="1">
    <citation type="journal article" date="2019" name="Int. J. Syst. Evol. Microbiol.">
        <title>The Global Catalogue of Microorganisms (GCM) 10K type strain sequencing project: providing services to taxonomists for standard genome sequencing and annotation.</title>
        <authorList>
            <consortium name="The Broad Institute Genomics Platform"/>
            <consortium name="The Broad Institute Genome Sequencing Center for Infectious Disease"/>
            <person name="Wu L."/>
            <person name="Ma J."/>
        </authorList>
    </citation>
    <scope>NUCLEOTIDE SEQUENCE [LARGE SCALE GENOMIC DNA]</scope>
    <source>
        <strain evidence="6 7">JCM 13518</strain>
    </source>
</reference>
<dbReference type="PROSITE" id="PS50977">
    <property type="entry name" value="HTH_TETR_2"/>
    <property type="match status" value="1"/>
</dbReference>
<evidence type="ECO:0000256" key="1">
    <source>
        <dbReference type="ARBA" id="ARBA00023015"/>
    </source>
</evidence>
<dbReference type="PANTHER" id="PTHR30055:SF234">
    <property type="entry name" value="HTH-TYPE TRANSCRIPTIONAL REGULATOR BETI"/>
    <property type="match status" value="1"/>
</dbReference>
<evidence type="ECO:0000256" key="4">
    <source>
        <dbReference type="PROSITE-ProRule" id="PRU00335"/>
    </source>
</evidence>
<proteinExistence type="predicted"/>
<feature type="DNA-binding region" description="H-T-H motif" evidence="4">
    <location>
        <begin position="36"/>
        <end position="55"/>
    </location>
</feature>
<keyword evidence="7" id="KW-1185">Reference proteome</keyword>
<organism evidence="6 7">
    <name type="scientific">Aeromicrobium alkaliterrae</name>
    <dbReference type="NCBI Taxonomy" id="302168"/>
    <lineage>
        <taxon>Bacteria</taxon>
        <taxon>Bacillati</taxon>
        <taxon>Actinomycetota</taxon>
        <taxon>Actinomycetes</taxon>
        <taxon>Propionibacteriales</taxon>
        <taxon>Nocardioidaceae</taxon>
        <taxon>Aeromicrobium</taxon>
    </lineage>
</organism>
<dbReference type="Gene3D" id="1.10.357.10">
    <property type="entry name" value="Tetracycline Repressor, domain 2"/>
    <property type="match status" value="1"/>
</dbReference>
<accession>A0ABN2JZ00</accession>
<evidence type="ECO:0000256" key="3">
    <source>
        <dbReference type="ARBA" id="ARBA00023163"/>
    </source>
</evidence>